<evidence type="ECO:0000313" key="1">
    <source>
        <dbReference type="EMBL" id="KAJ6677279.1"/>
    </source>
</evidence>
<dbReference type="Proteomes" id="UP001151529">
    <property type="component" value="Chromosome 15Z"/>
</dbReference>
<accession>A0A9Q0NWW3</accession>
<dbReference type="EMBL" id="JAPFFL010000015">
    <property type="protein sequence ID" value="KAJ6677279.1"/>
    <property type="molecule type" value="Genomic_DNA"/>
</dbReference>
<protein>
    <submittedName>
        <fullName evidence="1">F-BOX PROTEIN SKIP22</fullName>
    </submittedName>
</protein>
<name>A0A9Q0NWW3_SALVM</name>
<reference evidence="1" key="2">
    <citation type="journal article" date="2023" name="Int. J. Mol. Sci.">
        <title>De Novo Assembly and Annotation of 11 Diverse Shrub Willow (Salix) Genomes Reveals Novel Gene Organization in Sex-Linked Regions.</title>
        <authorList>
            <person name="Hyden B."/>
            <person name="Feng K."/>
            <person name="Yates T.B."/>
            <person name="Jawdy S."/>
            <person name="Cereghino C."/>
            <person name="Smart L.B."/>
            <person name="Muchero W."/>
        </authorList>
    </citation>
    <scope>NUCLEOTIDE SEQUENCE [LARGE SCALE GENOMIC DNA]</scope>
    <source>
        <tissue evidence="1">Shoot tip</tissue>
    </source>
</reference>
<reference evidence="1" key="1">
    <citation type="submission" date="2022-11" db="EMBL/GenBank/DDBJ databases">
        <authorList>
            <person name="Hyden B.L."/>
            <person name="Feng K."/>
            <person name="Yates T."/>
            <person name="Jawdy S."/>
            <person name="Smart L.B."/>
            <person name="Muchero W."/>
        </authorList>
    </citation>
    <scope>NUCLEOTIDE SEQUENCE</scope>
    <source>
        <tissue evidence="1">Shoot tip</tissue>
    </source>
</reference>
<organism evidence="1 2">
    <name type="scientific">Salix viminalis</name>
    <name type="common">Common osier</name>
    <name type="synonym">Basket willow</name>
    <dbReference type="NCBI Taxonomy" id="40686"/>
    <lineage>
        <taxon>Eukaryota</taxon>
        <taxon>Viridiplantae</taxon>
        <taxon>Streptophyta</taxon>
        <taxon>Embryophyta</taxon>
        <taxon>Tracheophyta</taxon>
        <taxon>Spermatophyta</taxon>
        <taxon>Magnoliopsida</taxon>
        <taxon>eudicotyledons</taxon>
        <taxon>Gunneridae</taxon>
        <taxon>Pentapetalae</taxon>
        <taxon>rosids</taxon>
        <taxon>fabids</taxon>
        <taxon>Malpighiales</taxon>
        <taxon>Salicaceae</taxon>
        <taxon>Saliceae</taxon>
        <taxon>Salix</taxon>
    </lineage>
</organism>
<dbReference type="PANTHER" id="PTHR47602:SF2">
    <property type="entry name" value="F-BOX PROTEIN SKIP22"/>
    <property type="match status" value="1"/>
</dbReference>
<gene>
    <name evidence="1" type="ORF">OIU85_010445</name>
</gene>
<dbReference type="PANTHER" id="PTHR47602">
    <property type="entry name" value="F-BOX PROTEIN SKIP22"/>
    <property type="match status" value="1"/>
</dbReference>
<sequence>MLVFKNDLWQQKFAEGSGDGIGTLGTVNWKEQFASYWENKKWKRTVNAWQDYQEAPPVFFRIRCDPHPFRFPSFIGGDYDHRPVLGIPPLNGL</sequence>
<proteinExistence type="predicted"/>
<dbReference type="OrthoDB" id="101791at2759"/>
<keyword evidence="2" id="KW-1185">Reference proteome</keyword>
<dbReference type="AlphaFoldDB" id="A0A9Q0NWW3"/>
<evidence type="ECO:0000313" key="2">
    <source>
        <dbReference type="Proteomes" id="UP001151529"/>
    </source>
</evidence>
<comment type="caution">
    <text evidence="1">The sequence shown here is derived from an EMBL/GenBank/DDBJ whole genome shotgun (WGS) entry which is preliminary data.</text>
</comment>